<dbReference type="Proteomes" id="UP000292340">
    <property type="component" value="Unassembled WGS sequence"/>
</dbReference>
<protein>
    <recommendedName>
        <fullName evidence="5">AA1-like domain-containing protein</fullName>
    </recommendedName>
</protein>
<evidence type="ECO:0000313" key="3">
    <source>
        <dbReference type="EMBL" id="RYN55877.1"/>
    </source>
</evidence>
<reference evidence="2" key="1">
    <citation type="submission" date="2017-10" db="EMBL/GenBank/DDBJ databases">
        <authorList>
            <person name="Armitage A.D."/>
            <person name="Barbara D.J."/>
            <person name="Woodhall J.W."/>
            <person name="Sreenivasaprasad S."/>
            <person name="Lane C.R."/>
            <person name="Clarkson J.P."/>
            <person name="Harrison R.J."/>
        </authorList>
    </citation>
    <scope>NUCLEOTIDE SEQUENCE</scope>
    <source>
        <strain evidence="2">FERA 1164</strain>
    </source>
</reference>
<feature type="chain" id="PRO_5043194245" description="AA1-like domain-containing protein" evidence="1">
    <location>
        <begin position="20"/>
        <end position="185"/>
    </location>
</feature>
<dbReference type="AlphaFoldDB" id="A0A4Q4QX31"/>
<reference evidence="3" key="3">
    <citation type="journal article" date="2019" name="J. ISSAAS">
        <title>Genomics, evolutionary history and diagnostics of the Alternaria alternata species group including apple and Asian pear pathotypes.</title>
        <authorList>
            <person name="Armitage A.D."/>
            <person name="Cockerton H.M."/>
            <person name="Sreenivasaprasad S."/>
            <person name="Woodhall J."/>
            <person name="Lane C."/>
            <person name="Harrison R.J."/>
            <person name="Clarkson J.P."/>
        </authorList>
    </citation>
    <scope>NUCLEOTIDE SEQUENCE</scope>
    <source>
        <strain evidence="3">FERA 1082</strain>
    </source>
</reference>
<evidence type="ECO:0000313" key="4">
    <source>
        <dbReference type="Proteomes" id="UP000292402"/>
    </source>
</evidence>
<proteinExistence type="predicted"/>
<accession>A0A4Q4QX31</accession>
<organism evidence="3 4">
    <name type="scientific">Alternaria tenuissima</name>
    <dbReference type="NCBI Taxonomy" id="119927"/>
    <lineage>
        <taxon>Eukaryota</taxon>
        <taxon>Fungi</taxon>
        <taxon>Dikarya</taxon>
        <taxon>Ascomycota</taxon>
        <taxon>Pezizomycotina</taxon>
        <taxon>Dothideomycetes</taxon>
        <taxon>Pleosporomycetidae</taxon>
        <taxon>Pleosporales</taxon>
        <taxon>Pleosporineae</taxon>
        <taxon>Pleosporaceae</taxon>
        <taxon>Alternaria</taxon>
        <taxon>Alternaria sect. Alternaria</taxon>
        <taxon>Alternaria alternata complex</taxon>
    </lineage>
</organism>
<reference evidence="2 4" key="2">
    <citation type="journal article" date="2019" name="bioRxiv">
        <title>Genomics, evolutionary history and diagnostics of the Alternaria alternata species group including apple and Asian pear pathotypes.</title>
        <authorList>
            <person name="Armitage A.D."/>
            <person name="Cockerton H.M."/>
            <person name="Sreenivasaprasad S."/>
            <person name="Woodhall J.W."/>
            <person name="Lane C.R."/>
            <person name="Harrison R.J."/>
            <person name="Clarkson J.P."/>
        </authorList>
    </citation>
    <scope>NUCLEOTIDE SEQUENCE [LARGE SCALE GENOMIC DNA]</scope>
    <source>
        <strain evidence="4">FERA 1082</strain>
        <strain evidence="2">FERA 1164</strain>
    </source>
</reference>
<name>A0A4Q4QX31_9PLEO</name>
<dbReference type="OrthoDB" id="3656653at2759"/>
<evidence type="ECO:0008006" key="5">
    <source>
        <dbReference type="Google" id="ProtNLM"/>
    </source>
</evidence>
<feature type="signal peptide" evidence="1">
    <location>
        <begin position="1"/>
        <end position="19"/>
    </location>
</feature>
<evidence type="ECO:0000313" key="2">
    <source>
        <dbReference type="EMBL" id="RYN15984.1"/>
    </source>
</evidence>
<comment type="caution">
    <text evidence="3">The sequence shown here is derived from an EMBL/GenBank/DDBJ whole genome shotgun (WGS) entry which is preliminary data.</text>
</comment>
<evidence type="ECO:0000256" key="1">
    <source>
        <dbReference type="SAM" id="SignalP"/>
    </source>
</evidence>
<dbReference type="Proteomes" id="UP000292402">
    <property type="component" value="Unassembled WGS sequence"/>
</dbReference>
<keyword evidence="1" id="KW-0732">Signal</keyword>
<sequence>MLQFSFVLWLPYFAINIAATLHGQQETGFQELQDRERHGASANERVQARSVEDKNSIQILCKENIFSYAHDWEVYFGPRGTSVDPCNLEPFYSVFNITSEVVSGDLFSIIYDPPPKISETWSGFASPLADADCSIVGDASGSPTLKCGQSLTAAFAKDPGYNEPTIGCYEGAFRYKRVYFAEFTL</sequence>
<dbReference type="EMBL" id="PDXB01000086">
    <property type="protein sequence ID" value="RYN15984.1"/>
    <property type="molecule type" value="Genomic_DNA"/>
</dbReference>
<gene>
    <name evidence="3" type="ORF">AA0114_g3391</name>
    <name evidence="2" type="ORF">AA0115_g12644</name>
</gene>
<dbReference type="EMBL" id="PDXA01000008">
    <property type="protein sequence ID" value="RYN55877.1"/>
    <property type="molecule type" value="Genomic_DNA"/>
</dbReference>